<feature type="transmembrane region" description="Helical" evidence="2">
    <location>
        <begin position="176"/>
        <end position="193"/>
    </location>
</feature>
<keyword evidence="2" id="KW-0812">Transmembrane</keyword>
<keyword evidence="4" id="KW-1185">Reference proteome</keyword>
<dbReference type="PANTHER" id="PTHR31303">
    <property type="entry name" value="CTP-DEPENDENT DIACYLGLYCEROL KINASE 1"/>
    <property type="match status" value="1"/>
</dbReference>
<dbReference type="InterPro" id="IPR037997">
    <property type="entry name" value="Dgk1-like"/>
</dbReference>
<keyword evidence="3" id="KW-0418">Kinase</keyword>
<reference evidence="3 4" key="1">
    <citation type="submission" date="2024-01" db="EMBL/GenBank/DDBJ databases">
        <authorList>
            <consortium name="Genoscope - CEA"/>
            <person name="William W."/>
        </authorList>
    </citation>
    <scope>NUCLEOTIDE SEQUENCE [LARGE SCALE GENOMIC DNA]</scope>
    <source>
        <strain evidence="3 4">29B2s-10</strain>
    </source>
</reference>
<evidence type="ECO:0000313" key="3">
    <source>
        <dbReference type="EMBL" id="CAK7898028.1"/>
    </source>
</evidence>
<keyword evidence="2" id="KW-1133">Transmembrane helix</keyword>
<feature type="transmembrane region" description="Helical" evidence="2">
    <location>
        <begin position="217"/>
        <end position="237"/>
    </location>
</feature>
<dbReference type="EMBL" id="OZ004254">
    <property type="protein sequence ID" value="CAK7898028.1"/>
    <property type="molecule type" value="Genomic_DNA"/>
</dbReference>
<keyword evidence="3" id="KW-0808">Transferase</keyword>
<feature type="compositionally biased region" description="Acidic residues" evidence="1">
    <location>
        <begin position="53"/>
        <end position="89"/>
    </location>
</feature>
<feature type="transmembrane region" description="Helical" evidence="2">
    <location>
        <begin position="347"/>
        <end position="365"/>
    </location>
</feature>
<organism evidence="3 4">
    <name type="scientific">[Candida] anglica</name>
    <dbReference type="NCBI Taxonomy" id="148631"/>
    <lineage>
        <taxon>Eukaryota</taxon>
        <taxon>Fungi</taxon>
        <taxon>Dikarya</taxon>
        <taxon>Ascomycota</taxon>
        <taxon>Saccharomycotina</taxon>
        <taxon>Pichiomycetes</taxon>
        <taxon>Debaryomycetaceae</taxon>
        <taxon>Kurtzmaniella</taxon>
    </lineage>
</organism>
<evidence type="ECO:0000256" key="1">
    <source>
        <dbReference type="SAM" id="MobiDB-lite"/>
    </source>
</evidence>
<accession>A0ABP0E8F4</accession>
<dbReference type="Proteomes" id="UP001497600">
    <property type="component" value="Chromosome B"/>
</dbReference>
<evidence type="ECO:0000313" key="4">
    <source>
        <dbReference type="Proteomes" id="UP001497600"/>
    </source>
</evidence>
<protein>
    <submittedName>
        <fullName evidence="3">CTP-dependent diacylglycerol kinase 1</fullName>
    </submittedName>
</protein>
<feature type="region of interest" description="Disordered" evidence="1">
    <location>
        <begin position="1"/>
        <end position="135"/>
    </location>
</feature>
<dbReference type="GO" id="GO:0016301">
    <property type="term" value="F:kinase activity"/>
    <property type="evidence" value="ECO:0007669"/>
    <property type="project" value="UniProtKB-KW"/>
</dbReference>
<name>A0ABP0E8F4_9ASCO</name>
<sequence>MSSVPSTPRTPRGKLSSRNVATPKSLKKKTILNFDPNSSYMEEDDYSYVVGESADEDSDDDSADELDDDEDADLLEEVKEEEENGDSEENGSVHKHQQQSTTAAERALFEDEDDSAKGSAEPEVQATTATSSDSRAGQSKLRQFLVKHEVLRKSLHSSIGVFTMWLYTLGVHQTQIIAPLVTLFGIIFTNDYIRLRNPELNQRICERWWFLIRESEVNSYNGTLYFLVGLVIVFSLFPKDISLMSVLLLSWADTAASTVGRAYGKYTPKISKGKSVAGSLASFATGVVSCYVLYGYFVPQYQHVNSVGDIMWTPETSKLNLHVYAVLSGLIASVSEFIDLGGLDDNFTIPVLSGGFLFAVVKMFSV</sequence>
<feature type="compositionally biased region" description="Polar residues" evidence="1">
    <location>
        <begin position="125"/>
        <end position="135"/>
    </location>
</feature>
<keyword evidence="2" id="KW-0472">Membrane</keyword>
<feature type="transmembrane region" description="Helical" evidence="2">
    <location>
        <begin position="243"/>
        <end position="264"/>
    </location>
</feature>
<proteinExistence type="predicted"/>
<gene>
    <name evidence="3" type="primary">DGK1</name>
    <name evidence="3" type="ORF">CAAN4_B12596</name>
</gene>
<dbReference type="PANTHER" id="PTHR31303:SF1">
    <property type="entry name" value="CTP-DEPENDENT DIACYLGLYCEROL KINASE 1"/>
    <property type="match status" value="1"/>
</dbReference>
<feature type="transmembrane region" description="Helical" evidence="2">
    <location>
        <begin position="276"/>
        <end position="297"/>
    </location>
</feature>
<evidence type="ECO:0000256" key="2">
    <source>
        <dbReference type="SAM" id="Phobius"/>
    </source>
</evidence>